<dbReference type="Pfam" id="PF00929">
    <property type="entry name" value="RNase_T"/>
    <property type="match status" value="1"/>
</dbReference>
<dbReference type="GO" id="GO:0003676">
    <property type="term" value="F:nucleic acid binding"/>
    <property type="evidence" value="ECO:0007669"/>
    <property type="project" value="InterPro"/>
</dbReference>
<keyword evidence="1" id="KW-0540">Nuclease</keyword>
<dbReference type="InterPro" id="IPR013520">
    <property type="entry name" value="Ribonucl_H"/>
</dbReference>
<evidence type="ECO:0000259" key="2">
    <source>
        <dbReference type="SMART" id="SM00479"/>
    </source>
</evidence>
<dbReference type="GO" id="GO:0005829">
    <property type="term" value="C:cytosol"/>
    <property type="evidence" value="ECO:0007669"/>
    <property type="project" value="TreeGrafter"/>
</dbReference>
<comment type="caution">
    <text evidence="3">The sequence shown here is derived from an EMBL/GenBank/DDBJ whole genome shotgun (WGS) entry which is preliminary data.</text>
</comment>
<dbReference type="FunFam" id="3.30.420.10:FF:000045">
    <property type="entry name" value="3'-5' exonuclease DinG"/>
    <property type="match status" value="1"/>
</dbReference>
<dbReference type="EMBL" id="NOJY02000026">
    <property type="protein sequence ID" value="RDY26463.1"/>
    <property type="molecule type" value="Genomic_DNA"/>
</dbReference>
<protein>
    <submittedName>
        <fullName evidence="3">DNA polymerase III subunit epsilon</fullName>
    </submittedName>
</protein>
<dbReference type="Proteomes" id="UP000215694">
    <property type="component" value="Unassembled WGS sequence"/>
</dbReference>
<dbReference type="PANTHER" id="PTHR30231">
    <property type="entry name" value="DNA POLYMERASE III SUBUNIT EPSILON"/>
    <property type="match status" value="1"/>
</dbReference>
<name>A0A371J183_9FIRM</name>
<dbReference type="SUPFAM" id="SSF53098">
    <property type="entry name" value="Ribonuclease H-like"/>
    <property type="match status" value="1"/>
</dbReference>
<dbReference type="CDD" id="cd06130">
    <property type="entry name" value="DNA_pol_III_epsilon_like"/>
    <property type="match status" value="1"/>
</dbReference>
<dbReference type="InterPro" id="IPR036397">
    <property type="entry name" value="RNaseH_sf"/>
</dbReference>
<evidence type="ECO:0000313" key="3">
    <source>
        <dbReference type="EMBL" id="RDY26463.1"/>
    </source>
</evidence>
<reference evidence="3 4" key="1">
    <citation type="journal article" date="2017" name="Genome Announc.">
        <title>Draft Genome Sequence of Romboutsia weinsteinii sp. nov. Strain CCRI-19649(T) Isolated from Surface Water.</title>
        <authorList>
            <person name="Maheux A.F."/>
            <person name="Boudreau D.K."/>
            <person name="Berube E."/>
            <person name="Boissinot M."/>
            <person name="Cantin P."/>
            <person name="Raymond F."/>
            <person name="Corbeil J."/>
            <person name="Omar R.F."/>
            <person name="Bergeron M.G."/>
        </authorList>
    </citation>
    <scope>NUCLEOTIDE SEQUENCE [LARGE SCALE GENOMIC DNA]</scope>
    <source>
        <strain evidence="3 4">CCRI-19649</strain>
    </source>
</reference>
<organism evidence="3 4">
    <name type="scientific">Romboutsia weinsteinii</name>
    <dbReference type="NCBI Taxonomy" id="2020949"/>
    <lineage>
        <taxon>Bacteria</taxon>
        <taxon>Bacillati</taxon>
        <taxon>Bacillota</taxon>
        <taxon>Clostridia</taxon>
        <taxon>Peptostreptococcales</taxon>
        <taxon>Peptostreptococcaceae</taxon>
        <taxon>Romboutsia</taxon>
    </lineage>
</organism>
<evidence type="ECO:0000313" key="4">
    <source>
        <dbReference type="Proteomes" id="UP000215694"/>
    </source>
</evidence>
<dbReference type="RefSeq" id="WP_094367377.1">
    <property type="nucleotide sequence ID" value="NZ_NOJY02000026.1"/>
</dbReference>
<feature type="domain" description="Exonuclease" evidence="2">
    <location>
        <begin position="4"/>
        <end position="168"/>
    </location>
</feature>
<dbReference type="Gene3D" id="3.30.420.10">
    <property type="entry name" value="Ribonuclease H-like superfamily/Ribonuclease H"/>
    <property type="match status" value="1"/>
</dbReference>
<dbReference type="GO" id="GO:0008408">
    <property type="term" value="F:3'-5' exonuclease activity"/>
    <property type="evidence" value="ECO:0007669"/>
    <property type="project" value="TreeGrafter"/>
</dbReference>
<dbReference type="PANTHER" id="PTHR30231:SF42">
    <property type="entry name" value="EXONUCLEASE"/>
    <property type="match status" value="1"/>
</dbReference>
<keyword evidence="4" id="KW-1185">Reference proteome</keyword>
<evidence type="ECO:0000256" key="1">
    <source>
        <dbReference type="ARBA" id="ARBA00022839"/>
    </source>
</evidence>
<dbReference type="InterPro" id="IPR012337">
    <property type="entry name" value="RNaseH-like_sf"/>
</dbReference>
<keyword evidence="1" id="KW-0378">Hydrolase</keyword>
<dbReference type="OrthoDB" id="9776650at2"/>
<accession>A0A371J183</accession>
<dbReference type="SMART" id="SM00479">
    <property type="entry name" value="EXOIII"/>
    <property type="match status" value="1"/>
</dbReference>
<dbReference type="AlphaFoldDB" id="A0A371J183"/>
<proteinExistence type="predicted"/>
<sequence length="197" mass="22374">MSNRVLAIDFETANSNRSSACSIGIALLEDGEVIINKEILIDPEDHFSGFNISIHGIRPEMVKGANIFPKVWEEISELIDKDTLVIAHNASFDMSVLRYACDKYQIKYPTFDYACTRVLAKKIYKELKSVSLDTIANYLDIDFNHHKAKDDALVCLKVYSDILLKSKYENVDDLLDSIKVQKGKLFEKGYRPCGNKK</sequence>
<keyword evidence="1" id="KW-0269">Exonuclease</keyword>
<gene>
    <name evidence="3" type="ORF">CHL78_013310</name>
</gene>